<evidence type="ECO:0000313" key="2">
    <source>
        <dbReference type="EMBL" id="ODM91818.1"/>
    </source>
</evidence>
<name>A0A1D2MFQ7_ORCCI</name>
<sequence>MDLREKIKAKTRQNYEGIQHGGTPDLRHQRRPPQEPFPNRGYNKPDLREGSPGSSTTSKRSSSTNHPVRRDRSPLPRDRIRVINSPMRRAPAEDTRRVDVRDISKRLDNYGDNNKPRDIDRYRDDGGPFGRDSNRQKERLAPARPPPGRQHPGHQMNPDRDRDNRGMNDRAGNNRFEPRHSRPLLQLPPGAEPQKIPYRGAPEDRVPRITIQPQSPALNKSGPMIVKSKEALIEKYRVMKQSQYVDMWVDKTVEACAPPGSSIVSPPPPKDTPSVSSRTFDDSAETGTKVSSIKDIEDLLSDFSDDADELLNDVGDERKSDKSENIEKKVTECEAEVASTATVSHSTETNTPIEKEKKPVQSTPTVVTSGVPQDRKSVGTPQRTTSSFIEPRGEGQSLHSRSQTEDDILERMDFEEISDEELGDVGENKIPIVDALGVDWASLVCGEKNRPISPSSVLSTASTSMKVRKRWTPLQVVSRVGLLSNCSEKLLQKVVELKMKEEPYAESSEDPMDLEEKIQDELQNAGKFRKIRARGNVIDTIGLGPNSRALSSRRDMALRRYYLGMPQKSLVSMDMLHQNPASNSVQDLESIGELYRLSLSLFKGSETATVAV</sequence>
<protein>
    <submittedName>
        <fullName evidence="2">Zinc finger CCCH domain-containing protein 13</fullName>
    </submittedName>
</protein>
<evidence type="ECO:0000313" key="3">
    <source>
        <dbReference type="Proteomes" id="UP000094527"/>
    </source>
</evidence>
<feature type="region of interest" description="Disordered" evidence="1">
    <location>
        <begin position="259"/>
        <end position="289"/>
    </location>
</feature>
<feature type="region of interest" description="Disordered" evidence="1">
    <location>
        <begin position="312"/>
        <end position="404"/>
    </location>
</feature>
<gene>
    <name evidence="2" type="ORF">Ocin01_14866</name>
</gene>
<evidence type="ECO:0000256" key="1">
    <source>
        <dbReference type="SAM" id="MobiDB-lite"/>
    </source>
</evidence>
<feature type="compositionally biased region" description="Polar residues" evidence="1">
    <location>
        <begin position="379"/>
        <end position="388"/>
    </location>
</feature>
<keyword evidence="3" id="KW-1185">Reference proteome</keyword>
<feature type="compositionally biased region" description="Polar residues" evidence="1">
    <location>
        <begin position="339"/>
        <end position="352"/>
    </location>
</feature>
<dbReference type="AlphaFoldDB" id="A0A1D2MFQ7"/>
<dbReference type="EMBL" id="LJIJ01001412">
    <property type="protein sequence ID" value="ODM91818.1"/>
    <property type="molecule type" value="Genomic_DNA"/>
</dbReference>
<accession>A0A1D2MFQ7</accession>
<comment type="caution">
    <text evidence="2">The sequence shown here is derived from an EMBL/GenBank/DDBJ whole genome shotgun (WGS) entry which is preliminary data.</text>
</comment>
<reference evidence="2 3" key="1">
    <citation type="journal article" date="2016" name="Genome Biol. Evol.">
        <title>Gene Family Evolution Reflects Adaptation to Soil Environmental Stressors in the Genome of the Collembolan Orchesella cincta.</title>
        <authorList>
            <person name="Faddeeva-Vakhrusheva A."/>
            <person name="Derks M.F."/>
            <person name="Anvar S.Y."/>
            <person name="Agamennone V."/>
            <person name="Suring W."/>
            <person name="Smit S."/>
            <person name="van Straalen N.M."/>
            <person name="Roelofs D."/>
        </authorList>
    </citation>
    <scope>NUCLEOTIDE SEQUENCE [LARGE SCALE GENOMIC DNA]</scope>
    <source>
        <tissue evidence="2">Mixed pool</tissue>
    </source>
</reference>
<feature type="compositionally biased region" description="Low complexity" evidence="1">
    <location>
        <begin position="51"/>
        <end position="64"/>
    </location>
</feature>
<feature type="compositionally biased region" description="Basic and acidic residues" evidence="1">
    <location>
        <begin position="315"/>
        <end position="332"/>
    </location>
</feature>
<feature type="compositionally biased region" description="Basic and acidic residues" evidence="1">
    <location>
        <begin position="68"/>
        <end position="81"/>
    </location>
</feature>
<feature type="compositionally biased region" description="Basic and acidic residues" evidence="1">
    <location>
        <begin position="90"/>
        <end position="141"/>
    </location>
</feature>
<dbReference type="OrthoDB" id="6022762at2759"/>
<feature type="compositionally biased region" description="Polar residues" evidence="1">
    <location>
        <begin position="360"/>
        <end position="371"/>
    </location>
</feature>
<dbReference type="OMA" id="NDAYMHA"/>
<proteinExistence type="predicted"/>
<organism evidence="2 3">
    <name type="scientific">Orchesella cincta</name>
    <name type="common">Springtail</name>
    <name type="synonym">Podura cincta</name>
    <dbReference type="NCBI Taxonomy" id="48709"/>
    <lineage>
        <taxon>Eukaryota</taxon>
        <taxon>Metazoa</taxon>
        <taxon>Ecdysozoa</taxon>
        <taxon>Arthropoda</taxon>
        <taxon>Hexapoda</taxon>
        <taxon>Collembola</taxon>
        <taxon>Entomobryomorpha</taxon>
        <taxon>Entomobryoidea</taxon>
        <taxon>Orchesellidae</taxon>
        <taxon>Orchesellinae</taxon>
        <taxon>Orchesella</taxon>
    </lineage>
</organism>
<feature type="compositionally biased region" description="Basic and acidic residues" evidence="1">
    <location>
        <begin position="157"/>
        <end position="168"/>
    </location>
</feature>
<dbReference type="STRING" id="48709.A0A1D2MFQ7"/>
<feature type="region of interest" description="Disordered" evidence="1">
    <location>
        <begin position="1"/>
        <end position="193"/>
    </location>
</feature>
<dbReference type="Proteomes" id="UP000094527">
    <property type="component" value="Unassembled WGS sequence"/>
</dbReference>